<dbReference type="SUPFAM" id="SSF53328">
    <property type="entry name" value="Formyltransferase"/>
    <property type="match status" value="1"/>
</dbReference>
<dbReference type="EMBL" id="JAZDDG010000002">
    <property type="protein sequence ID" value="MEE1975190.1"/>
    <property type="molecule type" value="Genomic_DNA"/>
</dbReference>
<dbReference type="InterPro" id="IPR011034">
    <property type="entry name" value="Formyl_transferase-like_C_sf"/>
</dbReference>
<dbReference type="Gene3D" id="3.40.50.170">
    <property type="entry name" value="Formyl transferase, N-terminal domain"/>
    <property type="match status" value="1"/>
</dbReference>
<dbReference type="Pfam" id="PF21553">
    <property type="entry name" value="Formyl_trans_C_2"/>
    <property type="match status" value="1"/>
</dbReference>
<dbReference type="CDD" id="cd08821">
    <property type="entry name" value="FMT_core_like_1"/>
    <property type="match status" value="1"/>
</dbReference>
<dbReference type="Gene3D" id="3.10.25.20">
    <property type="match status" value="1"/>
</dbReference>
<dbReference type="Proteomes" id="UP001356308">
    <property type="component" value="Unassembled WGS sequence"/>
</dbReference>
<dbReference type="RefSeq" id="WP_272650019.1">
    <property type="nucleotide sequence ID" value="NZ_JAZDDG010000002.1"/>
</dbReference>
<organism evidence="2 3">
    <name type="scientific">Maribacter cobaltidurans</name>
    <dbReference type="NCBI Taxonomy" id="1178778"/>
    <lineage>
        <taxon>Bacteria</taxon>
        <taxon>Pseudomonadati</taxon>
        <taxon>Bacteroidota</taxon>
        <taxon>Flavobacteriia</taxon>
        <taxon>Flavobacteriales</taxon>
        <taxon>Flavobacteriaceae</taxon>
        <taxon>Maribacter</taxon>
    </lineage>
</organism>
<name>A0ABU7IQF9_9FLAO</name>
<reference evidence="2 3" key="1">
    <citation type="submission" date="2024-01" db="EMBL/GenBank/DDBJ databases">
        <title>Maribacter spp. originated from different algae showed divergent polysaccharides utilization ability.</title>
        <authorList>
            <person name="Wang H."/>
            <person name="Wu Y."/>
        </authorList>
    </citation>
    <scope>NUCLEOTIDE SEQUENCE [LARGE SCALE GENOMIC DNA]</scope>
    <source>
        <strain evidence="2 3">PR1</strain>
    </source>
</reference>
<gene>
    <name evidence="2" type="ORF">V1I91_03865</name>
</gene>
<sequence>MSSFLFLSEKDWHAGLFYSLASKFPTHRWHLINKKEKLLVDTLKEINPDKIFIPHWSYMIPDYIFDNYECIVFHMTDLPFGRGGSPLQNLIVRGYLSTKISALKVQKGIDSGPIYLKKNLSLEGTAKDIFLRASKVIGHMISQIIENNIKPNNQEGEILEFKRRKPHQSDISKLSCLNKVYDYIRMLDCEGYPPAYIETEALKLEFYEVERVTLNELKANVRIVKK</sequence>
<evidence type="ECO:0000259" key="1">
    <source>
        <dbReference type="Pfam" id="PF21553"/>
    </source>
</evidence>
<dbReference type="InterPro" id="IPR049355">
    <property type="entry name" value="Formyl_trans-like_C"/>
</dbReference>
<feature type="domain" description="Methionyl-tRNA formyltransferase-like C-terminal" evidence="1">
    <location>
        <begin position="166"/>
        <end position="223"/>
    </location>
</feature>
<comment type="caution">
    <text evidence="2">The sequence shown here is derived from an EMBL/GenBank/DDBJ whole genome shotgun (WGS) entry which is preliminary data.</text>
</comment>
<dbReference type="SUPFAM" id="SSF50486">
    <property type="entry name" value="FMT C-terminal domain-like"/>
    <property type="match status" value="1"/>
</dbReference>
<protein>
    <submittedName>
        <fullName evidence="2">Methionyl-tRNA formyltransferase</fullName>
    </submittedName>
</protein>
<keyword evidence="3" id="KW-1185">Reference proteome</keyword>
<accession>A0ABU7IQF9</accession>
<evidence type="ECO:0000313" key="3">
    <source>
        <dbReference type="Proteomes" id="UP001356308"/>
    </source>
</evidence>
<evidence type="ECO:0000313" key="2">
    <source>
        <dbReference type="EMBL" id="MEE1975190.1"/>
    </source>
</evidence>
<proteinExistence type="predicted"/>
<dbReference type="InterPro" id="IPR036477">
    <property type="entry name" value="Formyl_transf_N_sf"/>
</dbReference>